<gene>
    <name evidence="2" type="ORF">JRO89_XS07G0025600</name>
</gene>
<accession>A0ABQ8HS65</accession>
<protein>
    <submittedName>
        <fullName evidence="2">Uncharacterized protein</fullName>
    </submittedName>
</protein>
<dbReference type="SUPFAM" id="SSF48264">
    <property type="entry name" value="Cytochrome P450"/>
    <property type="match status" value="1"/>
</dbReference>
<evidence type="ECO:0000256" key="1">
    <source>
        <dbReference type="SAM" id="Phobius"/>
    </source>
</evidence>
<feature type="transmembrane region" description="Helical" evidence="1">
    <location>
        <begin position="170"/>
        <end position="190"/>
    </location>
</feature>
<evidence type="ECO:0000313" key="3">
    <source>
        <dbReference type="Proteomes" id="UP000827721"/>
    </source>
</evidence>
<organism evidence="2 3">
    <name type="scientific">Xanthoceras sorbifolium</name>
    <dbReference type="NCBI Taxonomy" id="99658"/>
    <lineage>
        <taxon>Eukaryota</taxon>
        <taxon>Viridiplantae</taxon>
        <taxon>Streptophyta</taxon>
        <taxon>Embryophyta</taxon>
        <taxon>Tracheophyta</taxon>
        <taxon>Spermatophyta</taxon>
        <taxon>Magnoliopsida</taxon>
        <taxon>eudicotyledons</taxon>
        <taxon>Gunneridae</taxon>
        <taxon>Pentapetalae</taxon>
        <taxon>rosids</taxon>
        <taxon>malvids</taxon>
        <taxon>Sapindales</taxon>
        <taxon>Sapindaceae</taxon>
        <taxon>Xanthoceroideae</taxon>
        <taxon>Xanthoceras</taxon>
    </lineage>
</organism>
<keyword evidence="1" id="KW-1133">Transmembrane helix</keyword>
<dbReference type="InterPro" id="IPR036396">
    <property type="entry name" value="Cyt_P450_sf"/>
</dbReference>
<keyword evidence="1" id="KW-0472">Membrane</keyword>
<dbReference type="PANTHER" id="PTHR47952">
    <property type="entry name" value="TRYPTAMINE 5-HYDROXYLASE"/>
    <property type="match status" value="1"/>
</dbReference>
<feature type="transmembrane region" description="Helical" evidence="1">
    <location>
        <begin position="202"/>
        <end position="221"/>
    </location>
</feature>
<dbReference type="PANTHER" id="PTHR47952:SF3">
    <property type="entry name" value="CYTOCHROME P450 71B3-LIKE"/>
    <property type="match status" value="1"/>
</dbReference>
<keyword evidence="1" id="KW-0812">Transmembrane</keyword>
<proteinExistence type="predicted"/>
<dbReference type="Gene3D" id="1.10.630.10">
    <property type="entry name" value="Cytochrome P450"/>
    <property type="match status" value="1"/>
</dbReference>
<sequence>MKKAEEEIRYLIGKKGFVDEDDIQRLSYLEAVVKETMRLQPSGCDNIRCGSKVSMWRQGSGWSRLPWCLRSWCPRRCRTEALRLLRRRNNTNQIEFGTALGSVSLSVAGLTKTKRYDERRESADNGTKNEFMLAKPSGIVCSLVSLHRCCLTRHRRCLSCQSPLSAASHLSLLSGVFVSSVIFLSLLFDFARNQRSPSADSALLFLSTVAPSLATATAYLASRHRRSSPLSALCVGDYVGEQGGANYSAQFKNLEKLVKSLDTEILAILHVTLESIGYLLFPWKQQFLNVTIMIENSEYRKYTPLLDKILEGYTVFVFELPDS</sequence>
<dbReference type="EMBL" id="JAFEMO010000007">
    <property type="protein sequence ID" value="KAH7567163.1"/>
    <property type="molecule type" value="Genomic_DNA"/>
</dbReference>
<dbReference type="Proteomes" id="UP000827721">
    <property type="component" value="Unassembled WGS sequence"/>
</dbReference>
<comment type="caution">
    <text evidence="2">The sequence shown here is derived from an EMBL/GenBank/DDBJ whole genome shotgun (WGS) entry which is preliminary data.</text>
</comment>
<evidence type="ECO:0000313" key="2">
    <source>
        <dbReference type="EMBL" id="KAH7567163.1"/>
    </source>
</evidence>
<dbReference type="Pfam" id="PF00067">
    <property type="entry name" value="p450"/>
    <property type="match status" value="1"/>
</dbReference>
<keyword evidence="3" id="KW-1185">Reference proteome</keyword>
<dbReference type="InterPro" id="IPR001128">
    <property type="entry name" value="Cyt_P450"/>
</dbReference>
<reference evidence="2 3" key="1">
    <citation type="submission" date="2021-02" db="EMBL/GenBank/DDBJ databases">
        <title>Plant Genome Project.</title>
        <authorList>
            <person name="Zhang R.-G."/>
        </authorList>
    </citation>
    <scope>NUCLEOTIDE SEQUENCE [LARGE SCALE GENOMIC DNA]</scope>
    <source>
        <tissue evidence="2">Leaves</tissue>
    </source>
</reference>
<name>A0ABQ8HS65_9ROSI</name>